<feature type="compositionally biased region" description="Basic and acidic residues" evidence="1">
    <location>
        <begin position="459"/>
        <end position="472"/>
    </location>
</feature>
<feature type="transmembrane region" description="Helical" evidence="2">
    <location>
        <begin position="35"/>
        <end position="51"/>
    </location>
</feature>
<accession>A0A2S9Q300</accession>
<feature type="compositionally biased region" description="Gly residues" evidence="1">
    <location>
        <begin position="484"/>
        <end position="497"/>
    </location>
</feature>
<gene>
    <name evidence="3" type="ORF">C6N75_00810</name>
</gene>
<dbReference type="RefSeq" id="WP_105866880.1">
    <property type="nucleotide sequence ID" value="NZ_PVLV01000009.1"/>
</dbReference>
<comment type="caution">
    <text evidence="3">The sequence shown here is derived from an EMBL/GenBank/DDBJ whole genome shotgun (WGS) entry which is preliminary data.</text>
</comment>
<keyword evidence="4" id="KW-1185">Reference proteome</keyword>
<dbReference type="Proteomes" id="UP000239322">
    <property type="component" value="Unassembled WGS sequence"/>
</dbReference>
<evidence type="ECO:0000313" key="3">
    <source>
        <dbReference type="EMBL" id="PRH81054.1"/>
    </source>
</evidence>
<dbReference type="EMBL" id="PVLV01000009">
    <property type="protein sequence ID" value="PRH81054.1"/>
    <property type="molecule type" value="Genomic_DNA"/>
</dbReference>
<protein>
    <submittedName>
        <fullName evidence="3">Uncharacterized protein</fullName>
    </submittedName>
</protein>
<reference evidence="3 4" key="1">
    <citation type="submission" date="2018-03" db="EMBL/GenBank/DDBJ databases">
        <title>Novel Streptomyces sp. from soil.</title>
        <authorList>
            <person name="Tan G.Y.A."/>
            <person name="Lee Z.Y."/>
        </authorList>
    </citation>
    <scope>NUCLEOTIDE SEQUENCE [LARGE SCALE GENOMIC DNA]</scope>
    <source>
        <strain evidence="3 4">ST5x</strain>
    </source>
</reference>
<keyword evidence="2" id="KW-1133">Transmembrane helix</keyword>
<feature type="transmembrane region" description="Helical" evidence="2">
    <location>
        <begin position="72"/>
        <end position="94"/>
    </location>
</feature>
<feature type="compositionally biased region" description="Basic and acidic residues" evidence="1">
    <location>
        <begin position="324"/>
        <end position="333"/>
    </location>
</feature>
<feature type="transmembrane region" description="Helical" evidence="2">
    <location>
        <begin position="7"/>
        <end position="29"/>
    </location>
</feature>
<sequence length="528" mass="56151">MGRALKVAIPVLLVGAALWYASYATTILVWELRKLLPWLLAPLAGAGLAALPSLVRRLRTRGREDRRPAGPLAAFLACVGAAVGLVLTVGWFVYGDYLQDRAYLDGLRVVSEPVPELAARAPYLAGKAQAAPHLGDVTGEIADVTYLPDADRFATLVERRGWLAGYEIGLVQDVPLGGTSRTQQRCGFDTEAADARIGGWFGHNLGRKIAAERRWARFEAGDAYVVCTGPGGATPVVVVPLKRQTGLLVVTERPAGLALYDGRTGELTITDDTAAVPGPTYPLSLAARQREATAAVGSFADWWFERSGWDASEDGANEGNESEFTLRHRGDGGRQEYVTPLTPQGEASSVVAVSTVPTRHLGGGLAPLTVHRLDPTWSSPGAIVALIKTEYRDVCCYNDDAVFEVVPTGGSTWTATLGSAQNIRYRVEGRGQIAGREATCLKSADGALVRCAHAAPGSPEERELKRRADAERAAQQPPRPPGTGDTGKGGGGNTGRGDVGDLGDYTADELAELHRRVTEEVNRRLTGG</sequence>
<evidence type="ECO:0000313" key="4">
    <source>
        <dbReference type="Proteomes" id="UP000239322"/>
    </source>
</evidence>
<keyword evidence="2" id="KW-0472">Membrane</keyword>
<feature type="region of interest" description="Disordered" evidence="1">
    <location>
        <begin position="453"/>
        <end position="507"/>
    </location>
</feature>
<feature type="region of interest" description="Disordered" evidence="1">
    <location>
        <begin position="313"/>
        <end position="333"/>
    </location>
</feature>
<dbReference type="AlphaFoldDB" id="A0A2S9Q300"/>
<proteinExistence type="predicted"/>
<dbReference type="OrthoDB" id="3276272at2"/>
<name>A0A2S9Q300_9ACTN</name>
<organism evidence="3 4">
    <name type="scientific">Streptomyces solincola</name>
    <dbReference type="NCBI Taxonomy" id="2100817"/>
    <lineage>
        <taxon>Bacteria</taxon>
        <taxon>Bacillati</taxon>
        <taxon>Actinomycetota</taxon>
        <taxon>Actinomycetes</taxon>
        <taxon>Kitasatosporales</taxon>
        <taxon>Streptomycetaceae</taxon>
        <taxon>Streptomyces</taxon>
    </lineage>
</organism>
<evidence type="ECO:0000256" key="2">
    <source>
        <dbReference type="SAM" id="Phobius"/>
    </source>
</evidence>
<evidence type="ECO:0000256" key="1">
    <source>
        <dbReference type="SAM" id="MobiDB-lite"/>
    </source>
</evidence>
<keyword evidence="2" id="KW-0812">Transmembrane</keyword>